<organism evidence="1 2">
    <name type="scientific">Circinella minor</name>
    <dbReference type="NCBI Taxonomy" id="1195481"/>
    <lineage>
        <taxon>Eukaryota</taxon>
        <taxon>Fungi</taxon>
        <taxon>Fungi incertae sedis</taxon>
        <taxon>Mucoromycota</taxon>
        <taxon>Mucoromycotina</taxon>
        <taxon>Mucoromycetes</taxon>
        <taxon>Mucorales</taxon>
        <taxon>Lichtheimiaceae</taxon>
        <taxon>Circinella</taxon>
    </lineage>
</organism>
<dbReference type="AlphaFoldDB" id="A0A8H7RU54"/>
<accession>A0A8H7RU54</accession>
<dbReference type="Proteomes" id="UP000646827">
    <property type="component" value="Unassembled WGS sequence"/>
</dbReference>
<dbReference type="OrthoDB" id="2277424at2759"/>
<comment type="caution">
    <text evidence="1">The sequence shown here is derived from an EMBL/GenBank/DDBJ whole genome shotgun (WGS) entry which is preliminary data.</text>
</comment>
<proteinExistence type="predicted"/>
<keyword evidence="2" id="KW-1185">Reference proteome</keyword>
<evidence type="ECO:0000313" key="1">
    <source>
        <dbReference type="EMBL" id="KAG2216678.1"/>
    </source>
</evidence>
<evidence type="ECO:0000313" key="2">
    <source>
        <dbReference type="Proteomes" id="UP000646827"/>
    </source>
</evidence>
<protein>
    <submittedName>
        <fullName evidence="1">Uncharacterized protein</fullName>
    </submittedName>
</protein>
<dbReference type="EMBL" id="JAEPRB010000374">
    <property type="protein sequence ID" value="KAG2216678.1"/>
    <property type="molecule type" value="Genomic_DNA"/>
</dbReference>
<reference evidence="1 2" key="1">
    <citation type="submission" date="2020-12" db="EMBL/GenBank/DDBJ databases">
        <title>Metabolic potential, ecology and presence of endohyphal bacteria is reflected in genomic diversity of Mucoromycotina.</title>
        <authorList>
            <person name="Muszewska A."/>
            <person name="Okrasinska A."/>
            <person name="Steczkiewicz K."/>
            <person name="Drgas O."/>
            <person name="Orlowska M."/>
            <person name="Perlinska-Lenart U."/>
            <person name="Aleksandrzak-Piekarczyk T."/>
            <person name="Szatraj K."/>
            <person name="Zielenkiewicz U."/>
            <person name="Pilsyk S."/>
            <person name="Malc E."/>
            <person name="Mieczkowski P."/>
            <person name="Kruszewska J.S."/>
            <person name="Biernat P."/>
            <person name="Pawlowska J."/>
        </authorList>
    </citation>
    <scope>NUCLEOTIDE SEQUENCE [LARGE SCALE GENOMIC DNA]</scope>
    <source>
        <strain evidence="1 2">CBS 142.35</strain>
    </source>
</reference>
<sequence length="256" mass="29692">MNNNNALDQSLDLLTQRLLHARAQQRRMKRNAERKREILLNSGNVLEYELKDAFSIETMSQKKKKKKIRISPPPGLFPLLINNIPSLNNLHYPDDNKILAPTATTFMHKNKNEEQECGGLVFSKDSRSSGCFLIHSCMGWIRGTFQDRVWIRLIIENTSTVTTNQVHLILSPNHLLPKLILRNTQSFVTPGQCIELYAAFTMTDDLFYSQLEHTLTVAIQYTIRRQEEEEEQQQEYHDNDNHTTTSIITNLSNYFN</sequence>
<gene>
    <name evidence="1" type="ORF">INT45_014150</name>
</gene>
<name>A0A8H7RU54_9FUNG</name>